<proteinExistence type="predicted"/>
<name>A0A5B8VZ51_9SPHI</name>
<reference evidence="2 3" key="1">
    <citation type="journal article" date="2013" name="J. Microbiol.">
        <title>Mucilaginibacter ginsenosidivorax sp. nov., with ginsenoside converting activity isolated from sediment.</title>
        <authorList>
            <person name="Kim J.K."/>
            <person name="Choi T.E."/>
            <person name="Liu Q.M."/>
            <person name="Park H.Y."/>
            <person name="Yi T.H."/>
            <person name="Yoon M.H."/>
            <person name="Kim S.C."/>
            <person name="Im W.T."/>
        </authorList>
    </citation>
    <scope>NUCLEOTIDE SEQUENCE [LARGE SCALE GENOMIC DNA]</scope>
    <source>
        <strain evidence="2 3">KHI28</strain>
    </source>
</reference>
<keyword evidence="3" id="KW-1185">Reference proteome</keyword>
<dbReference type="AlphaFoldDB" id="A0A5B8VZ51"/>
<organism evidence="2 3">
    <name type="scientific">Mucilaginibacter ginsenosidivorax</name>
    <dbReference type="NCBI Taxonomy" id="862126"/>
    <lineage>
        <taxon>Bacteria</taxon>
        <taxon>Pseudomonadati</taxon>
        <taxon>Bacteroidota</taxon>
        <taxon>Sphingobacteriia</taxon>
        <taxon>Sphingobacteriales</taxon>
        <taxon>Sphingobacteriaceae</taxon>
        <taxon>Mucilaginibacter</taxon>
    </lineage>
</organism>
<dbReference type="OrthoDB" id="792783at2"/>
<protein>
    <recommendedName>
        <fullName evidence="1">PA14 domain-containing protein</fullName>
    </recommendedName>
</protein>
<dbReference type="KEGG" id="mgk:FSB76_12645"/>
<dbReference type="SMART" id="SM00758">
    <property type="entry name" value="PA14"/>
    <property type="match status" value="1"/>
</dbReference>
<evidence type="ECO:0000313" key="3">
    <source>
        <dbReference type="Proteomes" id="UP000321362"/>
    </source>
</evidence>
<dbReference type="PROSITE" id="PS51820">
    <property type="entry name" value="PA14"/>
    <property type="match status" value="1"/>
</dbReference>
<dbReference type="Proteomes" id="UP000321362">
    <property type="component" value="Chromosome"/>
</dbReference>
<feature type="domain" description="PA14" evidence="1">
    <location>
        <begin position="323"/>
        <end position="469"/>
    </location>
</feature>
<accession>A0A5B8VZ51</accession>
<dbReference type="InterPro" id="IPR011658">
    <property type="entry name" value="PA14_dom"/>
</dbReference>
<evidence type="ECO:0000313" key="2">
    <source>
        <dbReference type="EMBL" id="QEC76754.1"/>
    </source>
</evidence>
<gene>
    <name evidence="2" type="ORF">FSB76_12645</name>
</gene>
<dbReference type="PROSITE" id="PS51257">
    <property type="entry name" value="PROKAR_LIPOPROTEIN"/>
    <property type="match status" value="1"/>
</dbReference>
<dbReference type="InterPro" id="IPR037524">
    <property type="entry name" value="PA14/GLEYA"/>
</dbReference>
<sequence length="474" mass="51619">MMKNYIYSILLGITLVTVSCKHNNLDDVGLLKNNAVSISGDGVVVAAVTKDNETVKVPFKISLSAAATKAFQVGITLNSDTINQLIANGTLKNTVVLPNGAIDYPSVINVSYGAETATGVATVRLTTLEANYGKDVAFAFKLTDPGKGNVIKASKSNIMVVLNTKQLIAEKDIHYLSIVNGGTIMSVDYKKNYTTSPAGITIPLIVNLSGQAGTAFNVHVKLNTDTINKLVSSKVLPANTINLSPANFTIDTLIRVNSNSNTAQIRLQIGWPVFDANIVANKKFAFAISLSAPTRHILHPTSSKIIVLVEPTVNLDNNSYITGNGTGLKAEYFSNNQQLDFDGRAPSLVRIDETIDFGGDWLPSNIVSNDNYSSRWTGEFLAPVRGEYIFYQTRWDDGARLFIDGKAIIDDFTTQWDLPSRFAKITLERGKRYKIEADHRENVGGQQARLEYEVPSAGINGRRIVPKSQLFPAQ</sequence>
<evidence type="ECO:0000259" key="1">
    <source>
        <dbReference type="PROSITE" id="PS51820"/>
    </source>
</evidence>
<dbReference type="Pfam" id="PF07691">
    <property type="entry name" value="PA14"/>
    <property type="match status" value="1"/>
</dbReference>
<dbReference type="Gene3D" id="3.90.182.10">
    <property type="entry name" value="Toxin - Anthrax Protective Antigen,domain 1"/>
    <property type="match status" value="1"/>
</dbReference>
<dbReference type="EMBL" id="CP042437">
    <property type="protein sequence ID" value="QEC76754.1"/>
    <property type="molecule type" value="Genomic_DNA"/>
</dbReference>
<dbReference type="SUPFAM" id="SSF56988">
    <property type="entry name" value="Anthrax protective antigen"/>
    <property type="match status" value="1"/>
</dbReference>
<dbReference type="RefSeq" id="WP_147053923.1">
    <property type="nucleotide sequence ID" value="NZ_CP042437.1"/>
</dbReference>